<keyword evidence="1" id="KW-0378">Hydrolase</keyword>
<dbReference type="Proteomes" id="UP000286097">
    <property type="component" value="Unassembled WGS sequence"/>
</dbReference>
<protein>
    <recommendedName>
        <fullName evidence="2">Serine hydrolase domain-containing protein</fullName>
    </recommendedName>
</protein>
<dbReference type="Pfam" id="PF03959">
    <property type="entry name" value="FSH1"/>
    <property type="match status" value="1"/>
</dbReference>
<organism evidence="3 4">
    <name type="scientific">Peronospora effusa</name>
    <dbReference type="NCBI Taxonomy" id="542832"/>
    <lineage>
        <taxon>Eukaryota</taxon>
        <taxon>Sar</taxon>
        <taxon>Stramenopiles</taxon>
        <taxon>Oomycota</taxon>
        <taxon>Peronosporomycetes</taxon>
        <taxon>Peronosporales</taxon>
        <taxon>Peronosporaceae</taxon>
        <taxon>Peronospora</taxon>
    </lineage>
</organism>
<reference evidence="3 4" key="1">
    <citation type="submission" date="2018-06" db="EMBL/GenBank/DDBJ databases">
        <title>Comparative genomics of downy mildews reveals potential adaptations to biotrophy.</title>
        <authorList>
            <person name="Fletcher K."/>
            <person name="Klosterman S.J."/>
            <person name="Derevnina L."/>
            <person name="Martin F."/>
            <person name="Koike S."/>
            <person name="Reyes Chin-Wo S."/>
            <person name="Mou B."/>
            <person name="Michelmore R."/>
        </authorList>
    </citation>
    <scope>NUCLEOTIDE SEQUENCE [LARGE SCALE GENOMIC DNA]</scope>
    <source>
        <strain evidence="3 4">R13</strain>
    </source>
</reference>
<dbReference type="InterPro" id="IPR029058">
    <property type="entry name" value="AB_hydrolase_fold"/>
</dbReference>
<evidence type="ECO:0000259" key="2">
    <source>
        <dbReference type="Pfam" id="PF03959"/>
    </source>
</evidence>
<gene>
    <name evidence="3" type="ORF">DD237_002647</name>
</gene>
<dbReference type="EMBL" id="QKXF01000086">
    <property type="protein sequence ID" value="RQM17940.1"/>
    <property type="molecule type" value="Genomic_DNA"/>
</dbReference>
<dbReference type="SUPFAM" id="SSF53474">
    <property type="entry name" value="alpha/beta-Hydrolases"/>
    <property type="match status" value="1"/>
</dbReference>
<dbReference type="PANTHER" id="PTHR48070">
    <property type="entry name" value="ESTERASE OVCA2"/>
    <property type="match status" value="1"/>
</dbReference>
<proteinExistence type="predicted"/>
<dbReference type="AlphaFoldDB" id="A0A3R8D0N2"/>
<dbReference type="InterPro" id="IPR005645">
    <property type="entry name" value="FSH-like_dom"/>
</dbReference>
<feature type="domain" description="Serine hydrolase" evidence="2">
    <location>
        <begin position="1"/>
        <end position="208"/>
    </location>
</feature>
<accession>A0A3R8D0N2</accession>
<name>A0A3R8D0N2_9STRA</name>
<dbReference type="GO" id="GO:0005634">
    <property type="term" value="C:nucleus"/>
    <property type="evidence" value="ECO:0007669"/>
    <property type="project" value="TreeGrafter"/>
</dbReference>
<evidence type="ECO:0000313" key="4">
    <source>
        <dbReference type="Proteomes" id="UP000286097"/>
    </source>
</evidence>
<evidence type="ECO:0000256" key="1">
    <source>
        <dbReference type="ARBA" id="ARBA00022801"/>
    </source>
</evidence>
<dbReference type="Gene3D" id="3.40.50.1820">
    <property type="entry name" value="alpha/beta hydrolase"/>
    <property type="match status" value="1"/>
</dbReference>
<dbReference type="GO" id="GO:0005737">
    <property type="term" value="C:cytoplasm"/>
    <property type="evidence" value="ECO:0007669"/>
    <property type="project" value="TreeGrafter"/>
</dbReference>
<dbReference type="InterPro" id="IPR050593">
    <property type="entry name" value="LovG"/>
</dbReference>
<dbReference type="VEuPathDB" id="FungiDB:DD237_002647"/>
<evidence type="ECO:0000313" key="3">
    <source>
        <dbReference type="EMBL" id="RQM17940.1"/>
    </source>
</evidence>
<comment type="caution">
    <text evidence="3">The sequence shown here is derived from an EMBL/GenBank/DDBJ whole genome shotgun (WGS) entry which is preliminary data.</text>
</comment>
<sequence length="228" mass="25632">MTCSIRVLCLHGWRTNGTILKHQTFALRQEFGSKAEFLYVNAPWTASGPAPELVRSFYGEMGPFYQWWDAIKHEDSEIFHYEGFELSLDYLMGQIQALGTVDVVLGFSQGAAMTTLLTAHYLSIYGYVPWKACVLIGGFYPSNAETKELLDAANTSVDGAIDVPSVHVVGRADPLALNSDKLVQSFTRIRRVKFEHEEGHKFPSPLKYRTLYTDIAQEVLAMTGQAWR</sequence>
<dbReference type="GO" id="GO:0016787">
    <property type="term" value="F:hydrolase activity"/>
    <property type="evidence" value="ECO:0007669"/>
    <property type="project" value="UniProtKB-KW"/>
</dbReference>
<dbReference type="PANTHER" id="PTHR48070:SF6">
    <property type="entry name" value="ESTERASE OVCA2"/>
    <property type="match status" value="1"/>
</dbReference>